<dbReference type="Gene3D" id="1.10.287.950">
    <property type="entry name" value="Methyl-accepting chemotaxis protein"/>
    <property type="match status" value="1"/>
</dbReference>
<dbReference type="PRINTS" id="PR00260">
    <property type="entry name" value="CHEMTRNSDUCR"/>
</dbReference>
<feature type="domain" description="HAMP" evidence="7">
    <location>
        <begin position="212"/>
        <end position="264"/>
    </location>
</feature>
<dbReference type="Pfam" id="PF12729">
    <property type="entry name" value="4HB_MCP_1"/>
    <property type="match status" value="1"/>
</dbReference>
<name>A0A6A7N1D5_9BURK</name>
<dbReference type="Proteomes" id="UP000440498">
    <property type="component" value="Unassembled WGS sequence"/>
</dbReference>
<evidence type="ECO:0000256" key="5">
    <source>
        <dbReference type="SAM" id="Phobius"/>
    </source>
</evidence>
<dbReference type="PANTHER" id="PTHR43531">
    <property type="entry name" value="PROTEIN ICFG"/>
    <property type="match status" value="1"/>
</dbReference>
<dbReference type="EMBL" id="WHUG01000004">
    <property type="protein sequence ID" value="MQA38874.1"/>
    <property type="molecule type" value="Genomic_DNA"/>
</dbReference>
<dbReference type="GO" id="GO:0005886">
    <property type="term" value="C:plasma membrane"/>
    <property type="evidence" value="ECO:0007669"/>
    <property type="project" value="TreeGrafter"/>
</dbReference>
<evidence type="ECO:0000259" key="7">
    <source>
        <dbReference type="PROSITE" id="PS50885"/>
    </source>
</evidence>
<dbReference type="InterPro" id="IPR004089">
    <property type="entry name" value="MCPsignal_dom"/>
</dbReference>
<evidence type="ECO:0000256" key="3">
    <source>
        <dbReference type="ARBA" id="ARBA00029447"/>
    </source>
</evidence>
<dbReference type="GO" id="GO:0007165">
    <property type="term" value="P:signal transduction"/>
    <property type="evidence" value="ECO:0007669"/>
    <property type="project" value="UniProtKB-KW"/>
</dbReference>
<dbReference type="InterPro" id="IPR004090">
    <property type="entry name" value="Chemotax_Me-accpt_rcpt"/>
</dbReference>
<protein>
    <submittedName>
        <fullName evidence="8">HAMP domain-containing protein</fullName>
    </submittedName>
</protein>
<dbReference type="FunFam" id="1.10.287.950:FF:000001">
    <property type="entry name" value="Methyl-accepting chemotaxis sensory transducer"/>
    <property type="match status" value="1"/>
</dbReference>
<gene>
    <name evidence="8" type="ORF">GEV02_11980</name>
</gene>
<dbReference type="CDD" id="cd19411">
    <property type="entry name" value="MCP2201-like_sensor"/>
    <property type="match status" value="1"/>
</dbReference>
<keyword evidence="5" id="KW-0472">Membrane</keyword>
<dbReference type="InterPro" id="IPR051310">
    <property type="entry name" value="MCP_chemotaxis"/>
</dbReference>
<dbReference type="SMART" id="SM00283">
    <property type="entry name" value="MA"/>
    <property type="match status" value="1"/>
</dbReference>
<dbReference type="CDD" id="cd06225">
    <property type="entry name" value="HAMP"/>
    <property type="match status" value="1"/>
</dbReference>
<dbReference type="PANTHER" id="PTHR43531:SF14">
    <property type="entry name" value="METHYL-ACCEPTING CHEMOTAXIS PROTEIN I-RELATED"/>
    <property type="match status" value="1"/>
</dbReference>
<dbReference type="GO" id="GO:0004888">
    <property type="term" value="F:transmembrane signaling receptor activity"/>
    <property type="evidence" value="ECO:0007669"/>
    <property type="project" value="InterPro"/>
</dbReference>
<dbReference type="InterPro" id="IPR024478">
    <property type="entry name" value="HlyB_4HB_MCP"/>
</dbReference>
<comment type="similarity">
    <text evidence="3">Belongs to the methyl-accepting chemotaxis (MCP) protein family.</text>
</comment>
<accession>A0A6A7N1D5</accession>
<keyword evidence="2" id="KW-0488">Methylation</keyword>
<feature type="domain" description="Methyl-accepting transducer" evidence="6">
    <location>
        <begin position="269"/>
        <end position="498"/>
    </location>
</feature>
<dbReference type="PROSITE" id="PS50885">
    <property type="entry name" value="HAMP"/>
    <property type="match status" value="1"/>
</dbReference>
<keyword evidence="4" id="KW-0807">Transducer</keyword>
<keyword evidence="5" id="KW-1133">Transmembrane helix</keyword>
<evidence type="ECO:0000256" key="1">
    <source>
        <dbReference type="ARBA" id="ARBA00004370"/>
    </source>
</evidence>
<sequence length="515" mass="54408">MNISNLKIGVRLAVAFGAVLVLMAILIGVGLQRLSSISQLNATIIDKDWVKADAAATVGSTTRANAALTLELFTAPDPARTADIQREMDVNKKTISDALETLDALLYTDEGKALLATIREQRKAYVASFTRVSKILADGKRDEAQEVLRTDMLPKLAKVQASIRQLADLQKTVATANGELVKHDISMAGQMMAWLGIVALALGLAFAWRVTRSITDPIGHALKMARAVASGDLTSRITNDQRDEMGQLLGELGKMNDNLANIVGRVRNGTGAITTASAEIASGNMDLSSRTEQQASSLEETAASMEELTSTVKQNAANAHQANELAQSASQVAQRGGEVVAQVVGTMNSINDSSRKIVDIIGVIDGIAFQTNILALNAAVEAARAGEQGRGFAVVASEVRNLAQRSASAAKEIKTLIDDSVDKVAAGARLVDLAGSTMNEVQDSVRKVTDIVGEITLANREQTGGIEQINIAISQMDQVTQQNAALVEQAAAAAAAMQDQAGQLNQVVSQFRLVA</sequence>
<reference evidence="8 9" key="1">
    <citation type="submission" date="2019-10" db="EMBL/GenBank/DDBJ databases">
        <title>Two novel species isolated from a subtropical stream in China.</title>
        <authorList>
            <person name="Lu H."/>
        </authorList>
    </citation>
    <scope>NUCLEOTIDE SEQUENCE [LARGE SCALE GENOMIC DNA]</scope>
    <source>
        <strain evidence="8 9">FT29W</strain>
    </source>
</reference>
<keyword evidence="9" id="KW-1185">Reference proteome</keyword>
<organism evidence="8 9">
    <name type="scientific">Rugamonas aquatica</name>
    <dbReference type="NCBI Taxonomy" id="2743357"/>
    <lineage>
        <taxon>Bacteria</taxon>
        <taxon>Pseudomonadati</taxon>
        <taxon>Pseudomonadota</taxon>
        <taxon>Betaproteobacteria</taxon>
        <taxon>Burkholderiales</taxon>
        <taxon>Oxalobacteraceae</taxon>
        <taxon>Telluria group</taxon>
        <taxon>Rugamonas</taxon>
    </lineage>
</organism>
<dbReference type="SUPFAM" id="SSF58104">
    <property type="entry name" value="Methyl-accepting chemotaxis protein (MCP) signaling domain"/>
    <property type="match status" value="1"/>
</dbReference>
<dbReference type="AlphaFoldDB" id="A0A6A7N1D5"/>
<dbReference type="InterPro" id="IPR003660">
    <property type="entry name" value="HAMP_dom"/>
</dbReference>
<dbReference type="GO" id="GO:0006935">
    <property type="term" value="P:chemotaxis"/>
    <property type="evidence" value="ECO:0007669"/>
    <property type="project" value="InterPro"/>
</dbReference>
<comment type="subcellular location">
    <subcellularLocation>
        <location evidence="1">Membrane</location>
    </subcellularLocation>
</comment>
<dbReference type="RefSeq" id="WP_152838207.1">
    <property type="nucleotide sequence ID" value="NZ_WHUG01000004.1"/>
</dbReference>
<proteinExistence type="inferred from homology"/>
<evidence type="ECO:0000256" key="4">
    <source>
        <dbReference type="PROSITE-ProRule" id="PRU00284"/>
    </source>
</evidence>
<dbReference type="PROSITE" id="PS50111">
    <property type="entry name" value="CHEMOTAXIS_TRANSDUC_2"/>
    <property type="match status" value="1"/>
</dbReference>
<dbReference type="InterPro" id="IPR047347">
    <property type="entry name" value="YvaQ-like_sensor"/>
</dbReference>
<feature type="transmembrane region" description="Helical" evidence="5">
    <location>
        <begin position="12"/>
        <end position="31"/>
    </location>
</feature>
<keyword evidence="5" id="KW-0812">Transmembrane</keyword>
<comment type="caution">
    <text evidence="8">The sequence shown here is derived from an EMBL/GenBank/DDBJ whole genome shotgun (WGS) entry which is preliminary data.</text>
</comment>
<dbReference type="SMART" id="SM00304">
    <property type="entry name" value="HAMP"/>
    <property type="match status" value="1"/>
</dbReference>
<evidence type="ECO:0000259" key="6">
    <source>
        <dbReference type="PROSITE" id="PS50111"/>
    </source>
</evidence>
<dbReference type="CDD" id="cd11386">
    <property type="entry name" value="MCP_signal"/>
    <property type="match status" value="1"/>
</dbReference>
<dbReference type="Pfam" id="PF00015">
    <property type="entry name" value="MCPsignal"/>
    <property type="match status" value="1"/>
</dbReference>
<evidence type="ECO:0000313" key="8">
    <source>
        <dbReference type="EMBL" id="MQA38874.1"/>
    </source>
</evidence>
<evidence type="ECO:0000256" key="2">
    <source>
        <dbReference type="ARBA" id="ARBA00022481"/>
    </source>
</evidence>
<dbReference type="Pfam" id="PF00672">
    <property type="entry name" value="HAMP"/>
    <property type="match status" value="1"/>
</dbReference>
<evidence type="ECO:0000313" key="9">
    <source>
        <dbReference type="Proteomes" id="UP000440498"/>
    </source>
</evidence>